<evidence type="ECO:0008006" key="3">
    <source>
        <dbReference type="Google" id="ProtNLM"/>
    </source>
</evidence>
<protein>
    <recommendedName>
        <fullName evidence="3">DUF2007 domain-containing protein</fullName>
    </recommendedName>
</protein>
<dbReference type="OrthoDB" id="9793197at2"/>
<gene>
    <name evidence="1" type="ORF">LUCI_2916</name>
</gene>
<proteinExistence type="predicted"/>
<keyword evidence="2" id="KW-1185">Reference proteome</keyword>
<dbReference type="AlphaFoldDB" id="A0A498R8D5"/>
<organism evidence="1 2">
    <name type="scientific">Lucifera butyrica</name>
    <dbReference type="NCBI Taxonomy" id="1351585"/>
    <lineage>
        <taxon>Bacteria</taxon>
        <taxon>Bacillati</taxon>
        <taxon>Bacillota</taxon>
        <taxon>Negativicutes</taxon>
        <taxon>Veillonellales</taxon>
        <taxon>Veillonellaceae</taxon>
        <taxon>Lucifera</taxon>
    </lineage>
</organism>
<evidence type="ECO:0000313" key="2">
    <source>
        <dbReference type="Proteomes" id="UP000277811"/>
    </source>
</evidence>
<reference evidence="1 2" key="1">
    <citation type="submission" date="2018-06" db="EMBL/GenBank/DDBJ databases">
        <authorList>
            <person name="Strepis N."/>
        </authorList>
    </citation>
    <scope>NUCLEOTIDE SEQUENCE [LARGE SCALE GENOMIC DNA]</scope>
    <source>
        <strain evidence="1">LUCI</strain>
    </source>
</reference>
<evidence type="ECO:0000313" key="1">
    <source>
        <dbReference type="EMBL" id="VBB07651.1"/>
    </source>
</evidence>
<dbReference type="Proteomes" id="UP000277811">
    <property type="component" value="Unassembled WGS sequence"/>
</dbReference>
<dbReference type="EMBL" id="UPPP01000078">
    <property type="protein sequence ID" value="VBB07651.1"/>
    <property type="molecule type" value="Genomic_DNA"/>
</dbReference>
<dbReference type="RefSeq" id="WP_122628586.1">
    <property type="nucleotide sequence ID" value="NZ_UPPP01000078.1"/>
</dbReference>
<sequence>MEYEKVAVLENAFEAQVLDSILNEQGIPHYLKCYHDAAYDGIFQQIKGWGAVYAPAEAQESILEILRELREDEKE</sequence>
<name>A0A498R8D5_9FIRM</name>
<accession>A0A498R8D5</accession>